<dbReference type="FunFam" id="3.20.20.70:FF:000138">
    <property type="entry name" value="NADPH dehydrogenase 1"/>
    <property type="match status" value="1"/>
</dbReference>
<evidence type="ECO:0000259" key="7">
    <source>
        <dbReference type="Pfam" id="PF00724"/>
    </source>
</evidence>
<keyword evidence="9" id="KW-1185">Reference proteome</keyword>
<dbReference type="InterPro" id="IPR013785">
    <property type="entry name" value="Aldolase_TIM"/>
</dbReference>
<dbReference type="CDD" id="cd02933">
    <property type="entry name" value="OYE_like_FMN"/>
    <property type="match status" value="1"/>
</dbReference>
<evidence type="ECO:0000256" key="1">
    <source>
        <dbReference type="ARBA" id="ARBA00001917"/>
    </source>
</evidence>
<protein>
    <recommendedName>
        <fullName evidence="5">Probable NADPH dehydrogenase</fullName>
    </recommendedName>
    <alternativeName>
        <fullName evidence="6">Estrogen-binding protein</fullName>
    </alternativeName>
</protein>
<dbReference type="PANTHER" id="PTHR22893">
    <property type="entry name" value="NADH OXIDOREDUCTASE-RELATED"/>
    <property type="match status" value="1"/>
</dbReference>
<keyword evidence="3" id="KW-0285">Flavoprotein</keyword>
<accession>Q6BTI5</accession>
<evidence type="ECO:0000256" key="5">
    <source>
        <dbReference type="ARBA" id="ARBA00067604"/>
    </source>
</evidence>
<dbReference type="InterPro" id="IPR001155">
    <property type="entry name" value="OxRdtase_FMN_N"/>
</dbReference>
<dbReference type="InterPro" id="IPR045247">
    <property type="entry name" value="Oye-like"/>
</dbReference>
<comment type="cofactor">
    <cofactor evidence="1">
        <name>FMN</name>
        <dbReference type="ChEBI" id="CHEBI:58210"/>
    </cofactor>
</comment>
<evidence type="ECO:0000256" key="4">
    <source>
        <dbReference type="ARBA" id="ARBA00056646"/>
    </source>
</evidence>
<comment type="function">
    <text evidence="4">Oxidoreductase that binds mammalian estrogens with high affinity.</text>
</comment>
<name>Q6BTI5_DEBHA</name>
<dbReference type="GO" id="GO:0010181">
    <property type="term" value="F:FMN binding"/>
    <property type="evidence" value="ECO:0007669"/>
    <property type="project" value="InterPro"/>
</dbReference>
<dbReference type="RefSeq" id="XP_458484.2">
    <property type="nucleotide sequence ID" value="XM_458484.1"/>
</dbReference>
<dbReference type="STRING" id="284592.Q6BTI5"/>
<dbReference type="AlphaFoldDB" id="Q6BTI5"/>
<reference evidence="8 9" key="1">
    <citation type="journal article" date="2004" name="Nature">
        <title>Genome evolution in yeasts.</title>
        <authorList>
            <consortium name="Genolevures"/>
            <person name="Dujon B."/>
            <person name="Sherman D."/>
            <person name="Fischer G."/>
            <person name="Durrens P."/>
            <person name="Casaregola S."/>
            <person name="Lafontaine I."/>
            <person name="de Montigny J."/>
            <person name="Marck C."/>
            <person name="Neuveglise C."/>
            <person name="Talla E."/>
            <person name="Goffard N."/>
            <person name="Frangeul L."/>
            <person name="Aigle M."/>
            <person name="Anthouard V."/>
            <person name="Babour A."/>
            <person name="Barbe V."/>
            <person name="Barnay S."/>
            <person name="Blanchin S."/>
            <person name="Beckerich J.M."/>
            <person name="Beyne E."/>
            <person name="Bleykasten C."/>
            <person name="Boisrame A."/>
            <person name="Boyer J."/>
            <person name="Cattolico L."/>
            <person name="Confanioleri F."/>
            <person name="de Daruvar A."/>
            <person name="Despons L."/>
            <person name="Fabre E."/>
            <person name="Fairhead C."/>
            <person name="Ferry-Dumazet H."/>
            <person name="Groppi A."/>
            <person name="Hantraye F."/>
            <person name="Hennequin C."/>
            <person name="Jauniaux N."/>
            <person name="Joyet P."/>
            <person name="Kachouri R."/>
            <person name="Kerrest A."/>
            <person name="Koszul R."/>
            <person name="Lemaire M."/>
            <person name="Lesur I."/>
            <person name="Ma L."/>
            <person name="Muller H."/>
            <person name="Nicaud J.M."/>
            <person name="Nikolski M."/>
            <person name="Oztas S."/>
            <person name="Ozier-Kalogeropoulos O."/>
            <person name="Pellenz S."/>
            <person name="Potier S."/>
            <person name="Richard G.F."/>
            <person name="Straub M.L."/>
            <person name="Suleau A."/>
            <person name="Swennene D."/>
            <person name="Tekaia F."/>
            <person name="Wesolowski-Louvel M."/>
            <person name="Westhof E."/>
            <person name="Wirth B."/>
            <person name="Zeniou-Meyer M."/>
            <person name="Zivanovic I."/>
            <person name="Bolotin-Fukuhara M."/>
            <person name="Thierry A."/>
            <person name="Bouchier C."/>
            <person name="Caudron B."/>
            <person name="Scarpelli C."/>
            <person name="Gaillardin C."/>
            <person name="Weissenbach J."/>
            <person name="Wincker P."/>
            <person name="Souciet J.L."/>
        </authorList>
    </citation>
    <scope>NUCLEOTIDE SEQUENCE [LARGE SCALE GENOMIC DNA]</scope>
    <source>
        <strain evidence="9">ATCC 36239 / CBS 767 / BCRC 21394 / JCM 1990 / NBRC 0083 / IGC 2968</strain>
    </source>
</reference>
<dbReference type="HOGENOM" id="CLU_012153_0_0_1"/>
<dbReference type="Pfam" id="PF00724">
    <property type="entry name" value="Oxidored_FMN"/>
    <property type="match status" value="1"/>
</dbReference>
<feature type="domain" description="NADH:flavin oxidoreductase/NADH oxidase N-terminal" evidence="7">
    <location>
        <begin position="13"/>
        <end position="373"/>
    </location>
</feature>
<dbReference type="EMBL" id="CR382136">
    <property type="protein sequence ID" value="CAG86580.2"/>
    <property type="molecule type" value="Genomic_DNA"/>
</dbReference>
<dbReference type="Proteomes" id="UP000000599">
    <property type="component" value="Chromosome D"/>
</dbReference>
<keyword evidence="3" id="KW-0288">FMN</keyword>
<dbReference type="SUPFAM" id="SSF51395">
    <property type="entry name" value="FMN-linked oxidoreductases"/>
    <property type="match status" value="1"/>
</dbReference>
<dbReference type="OMA" id="EKAGPIM"/>
<organism evidence="8 9">
    <name type="scientific">Debaryomyces hansenii (strain ATCC 36239 / CBS 767 / BCRC 21394 / JCM 1990 / NBRC 0083 / IGC 2968)</name>
    <name type="common">Yeast</name>
    <name type="synonym">Torulaspora hansenii</name>
    <dbReference type="NCBI Taxonomy" id="284592"/>
    <lineage>
        <taxon>Eukaryota</taxon>
        <taxon>Fungi</taxon>
        <taxon>Dikarya</taxon>
        <taxon>Ascomycota</taxon>
        <taxon>Saccharomycotina</taxon>
        <taxon>Pichiomycetes</taxon>
        <taxon>Debaryomycetaceae</taxon>
        <taxon>Debaryomyces</taxon>
    </lineage>
</organism>
<evidence type="ECO:0000256" key="2">
    <source>
        <dbReference type="ARBA" id="ARBA00005979"/>
    </source>
</evidence>
<evidence type="ECO:0000313" key="8">
    <source>
        <dbReference type="EMBL" id="CAG86580.2"/>
    </source>
</evidence>
<dbReference type="GO" id="GO:0003959">
    <property type="term" value="F:NADPH dehydrogenase activity"/>
    <property type="evidence" value="ECO:0007669"/>
    <property type="project" value="TreeGrafter"/>
</dbReference>
<dbReference type="OrthoDB" id="276546at2759"/>
<dbReference type="eggNOG" id="KOG0134">
    <property type="taxonomic scope" value="Eukaryota"/>
</dbReference>
<sequence length="423" mass="47597">MTGIQISSLKNTDLFKSLKVGQNTLSNKVVYPPTTRMRALEDHTPSDLELEYYGSRSKYPGSLLIAEATFVSEQAGLNGSVPSTWNSEPAGYVPGIWNEKHVKGWKKITDRVHENDSFISSQFWFLGRVGDPQLLKDHGLDYVAPSAIYPDQDFRNKAEAAENPLRALTEEEIHELIYETYTNAAKNAIAAGFDYIELHAAHGYLLDQFLNPATNQRTDKYGGSIENRARLVLELVDHLTTLVGASKLAIRISPWAKFQGMDAEKDSTHPITTLSYVLHELQKRADNGKGLAYVSVVEPRAQGGDDVEKSQQVGDNTFVGQIWKGVILKSGNYTYDAPNFKTLLNDISDNRTMVGFARYYTSNPDLVKRLYEGWDLTPYDRSTFYGSSNWGYNTFNSYNENREFTKDVESDILPEAIEEIDVK</sequence>
<dbReference type="KEGG" id="dha:DEHA2D00330g"/>
<dbReference type="GeneID" id="2901328"/>
<gene>
    <name evidence="8" type="ordered locus">DEHA2D00330g</name>
</gene>
<dbReference type="VEuPathDB" id="FungiDB:DEHA2D00330g"/>
<dbReference type="InParanoid" id="Q6BTI5"/>
<comment type="similarity">
    <text evidence="2">Belongs to the NADH:flavin oxidoreductase/NADH oxidase family.</text>
</comment>
<dbReference type="GO" id="GO:0042562">
    <property type="term" value="F:hormone binding"/>
    <property type="evidence" value="ECO:0007669"/>
    <property type="project" value="UniProtKB-ARBA"/>
</dbReference>
<proteinExistence type="inferred from homology"/>
<evidence type="ECO:0000313" key="9">
    <source>
        <dbReference type="Proteomes" id="UP000000599"/>
    </source>
</evidence>
<dbReference type="PANTHER" id="PTHR22893:SF91">
    <property type="entry name" value="NADPH DEHYDROGENASE 2-RELATED"/>
    <property type="match status" value="1"/>
</dbReference>
<evidence type="ECO:0000256" key="3">
    <source>
        <dbReference type="ARBA" id="ARBA00022643"/>
    </source>
</evidence>
<evidence type="ECO:0000256" key="6">
    <source>
        <dbReference type="ARBA" id="ARBA00075326"/>
    </source>
</evidence>
<dbReference type="Gene3D" id="3.20.20.70">
    <property type="entry name" value="Aldolase class I"/>
    <property type="match status" value="1"/>
</dbReference>